<evidence type="ECO:0000256" key="1">
    <source>
        <dbReference type="ARBA" id="ARBA00010555"/>
    </source>
</evidence>
<evidence type="ECO:0000256" key="3">
    <source>
        <dbReference type="ARBA" id="ARBA00013365"/>
    </source>
</evidence>
<dbReference type="Gene3D" id="3.30.160.720">
    <property type="match status" value="1"/>
</dbReference>
<comment type="caution">
    <text evidence="11">The sequence shown here is derived from an EMBL/GenBank/DDBJ whole genome shotgun (WGS) entry which is preliminary data.</text>
</comment>
<evidence type="ECO:0000313" key="12">
    <source>
        <dbReference type="Proteomes" id="UP000280955"/>
    </source>
</evidence>
<dbReference type="InterPro" id="IPR041796">
    <property type="entry name" value="Mre11_N"/>
</dbReference>
<dbReference type="NCBIfam" id="TIGR00619">
    <property type="entry name" value="sbcd"/>
    <property type="match status" value="1"/>
</dbReference>
<dbReference type="InterPro" id="IPR026843">
    <property type="entry name" value="SbcD_C"/>
</dbReference>
<evidence type="ECO:0000256" key="2">
    <source>
        <dbReference type="ARBA" id="ARBA00011322"/>
    </source>
</evidence>
<dbReference type="SUPFAM" id="SSF56300">
    <property type="entry name" value="Metallo-dependent phosphatases"/>
    <property type="match status" value="1"/>
</dbReference>
<dbReference type="PANTHER" id="PTHR30337:SF0">
    <property type="entry name" value="NUCLEASE SBCCD SUBUNIT D"/>
    <property type="match status" value="1"/>
</dbReference>
<comment type="subunit">
    <text evidence="2 7">Heterodimer of SbcC and SbcD.</text>
</comment>
<accession>A0ABX9SN45</accession>
<gene>
    <name evidence="7" type="primary">sbcD</name>
    <name evidence="11" type="ORF">BDD30_1520</name>
</gene>
<evidence type="ECO:0000259" key="9">
    <source>
        <dbReference type="Pfam" id="PF00149"/>
    </source>
</evidence>
<dbReference type="Proteomes" id="UP000280955">
    <property type="component" value="Unassembled WGS sequence"/>
</dbReference>
<organism evidence="11 12">
    <name type="scientific">Photorhabdus asymbiotica</name>
    <dbReference type="NCBI Taxonomy" id="291112"/>
    <lineage>
        <taxon>Bacteria</taxon>
        <taxon>Pseudomonadati</taxon>
        <taxon>Pseudomonadota</taxon>
        <taxon>Gammaproteobacteria</taxon>
        <taxon>Enterobacterales</taxon>
        <taxon>Morganellaceae</taxon>
        <taxon>Photorhabdus</taxon>
    </lineage>
</organism>
<dbReference type="InterPro" id="IPR050535">
    <property type="entry name" value="DNA_Repair-Maintenance_Comp"/>
</dbReference>
<keyword evidence="8" id="KW-1133">Transmembrane helix</keyword>
<evidence type="ECO:0000313" key="11">
    <source>
        <dbReference type="EMBL" id="RKS59448.1"/>
    </source>
</evidence>
<keyword evidence="12" id="KW-1185">Reference proteome</keyword>
<feature type="domain" description="Nuclease SbcCD subunit D C-terminal" evidence="10">
    <location>
        <begin position="351"/>
        <end position="448"/>
    </location>
</feature>
<evidence type="ECO:0000256" key="8">
    <source>
        <dbReference type="SAM" id="Phobius"/>
    </source>
</evidence>
<dbReference type="Gene3D" id="3.60.21.10">
    <property type="match status" value="1"/>
</dbReference>
<keyword evidence="6 7" id="KW-0269">Exonuclease</keyword>
<dbReference type="PANTHER" id="PTHR30337">
    <property type="entry name" value="COMPONENT OF ATP-DEPENDENT DSDNA EXONUCLEASE"/>
    <property type="match status" value="1"/>
</dbReference>
<dbReference type="NCBIfam" id="NF008206">
    <property type="entry name" value="PRK10966.1"/>
    <property type="match status" value="1"/>
</dbReference>
<feature type="transmembrane region" description="Helical" evidence="8">
    <location>
        <begin position="12"/>
        <end position="32"/>
    </location>
</feature>
<dbReference type="Pfam" id="PF12320">
    <property type="entry name" value="SbcD_C"/>
    <property type="match status" value="1"/>
</dbReference>
<sequence length="488" mass="56184">MRQFYDRFMKSCLRYPSPAICFAIINLTIFIFHKKWEAARRYIHEIRLKNDIQITVVIILFHLNELRGIMRIIHTSDWHLGQYFFTKSRAAEHKHFLHWLVEQIKNYQVDALIVAGDVFDTGSPPSYARELYNRFVVELQPTGCQLIILGGNHDSVATLNESKELLSCLNTTVIANAEENPQKQIKILNTQEGNAGAILCAIPFLRPRDIMTSQAGQSGEQKQLALQEAIAEHYNRLYRQACELRDQLNIPLPVIATGHLTTIGASVTDSVRDIYIGTLDAFPAQAFPPADYIALGHIHRPQIVAKSEHIRYSGSPIPLSFDEVGQEKSLCLVEFAQGKLESIKLLPVPQYQPMQLIRGNLQQIEQQLQTFNDYQGKQPVWLDIEVATQDYLHDIQKRIQSMVAELPVEVILLRRAKIQRQNILTKENRETLTELSINEVFARRLEQTELNDEEHKKRLTTLFEQTLNEIYNRIDFKMHRDGKGVNPR</sequence>
<keyword evidence="7" id="KW-0235">DNA replication</keyword>
<dbReference type="CDD" id="cd00840">
    <property type="entry name" value="MPP_Mre11_N"/>
    <property type="match status" value="1"/>
</dbReference>
<evidence type="ECO:0000256" key="4">
    <source>
        <dbReference type="ARBA" id="ARBA00022722"/>
    </source>
</evidence>
<evidence type="ECO:0000256" key="7">
    <source>
        <dbReference type="RuleBase" id="RU363069"/>
    </source>
</evidence>
<dbReference type="EMBL" id="RBLJ01000002">
    <property type="protein sequence ID" value="RKS59448.1"/>
    <property type="molecule type" value="Genomic_DNA"/>
</dbReference>
<dbReference type="InterPro" id="IPR004843">
    <property type="entry name" value="Calcineurin-like_PHP"/>
</dbReference>
<evidence type="ECO:0000259" key="10">
    <source>
        <dbReference type="Pfam" id="PF12320"/>
    </source>
</evidence>
<dbReference type="InterPro" id="IPR029052">
    <property type="entry name" value="Metallo-depent_PP-like"/>
</dbReference>
<dbReference type="Pfam" id="PF00149">
    <property type="entry name" value="Metallophos"/>
    <property type="match status" value="1"/>
</dbReference>
<evidence type="ECO:0000256" key="6">
    <source>
        <dbReference type="ARBA" id="ARBA00022839"/>
    </source>
</evidence>
<keyword evidence="5 7" id="KW-0378">Hydrolase</keyword>
<name>A0ABX9SN45_9GAMM</name>
<proteinExistence type="inferred from homology"/>
<keyword evidence="8" id="KW-0812">Transmembrane</keyword>
<keyword evidence="7" id="KW-0233">DNA recombination</keyword>
<comment type="similarity">
    <text evidence="1 7">Belongs to the SbcD family.</text>
</comment>
<keyword evidence="8" id="KW-0472">Membrane</keyword>
<feature type="domain" description="Calcineurin-like phosphoesterase" evidence="9">
    <location>
        <begin position="70"/>
        <end position="301"/>
    </location>
</feature>
<keyword evidence="4 7" id="KW-0540">Nuclease</keyword>
<dbReference type="InterPro" id="IPR004593">
    <property type="entry name" value="SbcD"/>
</dbReference>
<comment type="function">
    <text evidence="7">SbcCD cleaves DNA hairpin structures. These structures can inhibit DNA replication and are intermediates in certain DNA recombination reactions. The complex acts as a 3'-&gt;5' double strand exonuclease that can open hairpins. It also has a 5' single-strand endonuclease activity.</text>
</comment>
<reference evidence="11 12" key="1">
    <citation type="submission" date="2018-10" db="EMBL/GenBank/DDBJ databases">
        <title>Genomic Encyclopedia of Archaeal and Bacterial Type Strains, Phase II (KMG-II): from individual species to whole genera.</title>
        <authorList>
            <person name="Goeker M."/>
        </authorList>
    </citation>
    <scope>NUCLEOTIDE SEQUENCE [LARGE SCALE GENOMIC DNA]</scope>
    <source>
        <strain evidence="11 12">DSM 15149</strain>
    </source>
</reference>
<protein>
    <recommendedName>
        <fullName evidence="3 7">Nuclease SbcCD subunit D</fullName>
    </recommendedName>
</protein>
<evidence type="ECO:0000256" key="5">
    <source>
        <dbReference type="ARBA" id="ARBA00022801"/>
    </source>
</evidence>
<keyword evidence="7" id="KW-0255">Endonuclease</keyword>